<organism evidence="1 2">
    <name type="scientific">Ilyodon furcidens</name>
    <name type="common">goldbreast splitfin</name>
    <dbReference type="NCBI Taxonomy" id="33524"/>
    <lineage>
        <taxon>Eukaryota</taxon>
        <taxon>Metazoa</taxon>
        <taxon>Chordata</taxon>
        <taxon>Craniata</taxon>
        <taxon>Vertebrata</taxon>
        <taxon>Euteleostomi</taxon>
        <taxon>Actinopterygii</taxon>
        <taxon>Neopterygii</taxon>
        <taxon>Teleostei</taxon>
        <taxon>Neoteleostei</taxon>
        <taxon>Acanthomorphata</taxon>
        <taxon>Ovalentaria</taxon>
        <taxon>Atherinomorphae</taxon>
        <taxon>Cyprinodontiformes</taxon>
        <taxon>Goodeidae</taxon>
        <taxon>Ilyodon</taxon>
    </lineage>
</organism>
<comment type="caution">
    <text evidence="1">The sequence shown here is derived from an EMBL/GenBank/DDBJ whole genome shotgun (WGS) entry which is preliminary data.</text>
</comment>
<keyword evidence="2" id="KW-1185">Reference proteome</keyword>
<protein>
    <submittedName>
        <fullName evidence="1">Uncharacterized protein</fullName>
    </submittedName>
</protein>
<dbReference type="Proteomes" id="UP001482620">
    <property type="component" value="Unassembled WGS sequence"/>
</dbReference>
<evidence type="ECO:0000313" key="2">
    <source>
        <dbReference type="Proteomes" id="UP001482620"/>
    </source>
</evidence>
<dbReference type="EMBL" id="JAHRIQ010061759">
    <property type="protein sequence ID" value="MEQ2241726.1"/>
    <property type="molecule type" value="Genomic_DNA"/>
</dbReference>
<gene>
    <name evidence="1" type="ORF">ILYODFUR_028259</name>
</gene>
<name>A0ABV0U9H4_9TELE</name>
<evidence type="ECO:0000313" key="1">
    <source>
        <dbReference type="EMBL" id="MEQ2241726.1"/>
    </source>
</evidence>
<reference evidence="1 2" key="1">
    <citation type="submission" date="2021-06" db="EMBL/GenBank/DDBJ databases">
        <authorList>
            <person name="Palmer J.M."/>
        </authorList>
    </citation>
    <scope>NUCLEOTIDE SEQUENCE [LARGE SCALE GENOMIC DNA]</scope>
    <source>
        <strain evidence="2">if_2019</strain>
        <tissue evidence="1">Muscle</tissue>
    </source>
</reference>
<sequence length="103" mass="11194">MVGNQTLEGCVNGAHALPLPCVPCPRHVLFEVIPAETQEQKPSPVTPSFYPLLWLSPLSLTIFTSHPFLPHFVGRSLTTSSSSPSVSRVASLVLRAPPLLHMR</sequence>
<accession>A0ABV0U9H4</accession>
<proteinExistence type="predicted"/>